<organism evidence="1 2">
    <name type="scientific">Candidatus Fusicatenibacter merdavium</name>
    <dbReference type="NCBI Taxonomy" id="2838600"/>
    <lineage>
        <taxon>Bacteria</taxon>
        <taxon>Bacillati</taxon>
        <taxon>Bacillota</taxon>
        <taxon>Clostridia</taxon>
        <taxon>Lachnospirales</taxon>
        <taxon>Lachnospiraceae</taxon>
        <taxon>Fusicatenibacter</taxon>
    </lineage>
</organism>
<reference evidence="1" key="1">
    <citation type="journal article" date="2021" name="PeerJ">
        <title>Extensive microbial diversity within the chicken gut microbiome revealed by metagenomics and culture.</title>
        <authorList>
            <person name="Gilroy R."/>
            <person name="Ravi A."/>
            <person name="Getino M."/>
            <person name="Pursley I."/>
            <person name="Horton D.L."/>
            <person name="Alikhan N.F."/>
            <person name="Baker D."/>
            <person name="Gharbi K."/>
            <person name="Hall N."/>
            <person name="Watson M."/>
            <person name="Adriaenssens E.M."/>
            <person name="Foster-Nyarko E."/>
            <person name="Jarju S."/>
            <person name="Secka A."/>
            <person name="Antonio M."/>
            <person name="Oren A."/>
            <person name="Chaudhuri R.R."/>
            <person name="La Ragione R."/>
            <person name="Hildebrand F."/>
            <person name="Pallen M.J."/>
        </authorList>
    </citation>
    <scope>NUCLEOTIDE SEQUENCE</scope>
    <source>
        <strain evidence="1">CHK183-1962</strain>
    </source>
</reference>
<gene>
    <name evidence="1" type="ORF">H9734_02485</name>
</gene>
<dbReference type="AlphaFoldDB" id="A0A9D2BI93"/>
<name>A0A9D2BI93_9FIRM</name>
<sequence>MRECPYCREFLDPGEDAAYLFHWCQEEDGSYENDEYRDLKELLKEHVPASDERRRQRFERVWKNYNYGSAEELLFQPQDMILSAEEIRMIQRWVREGLRSEPRQEPQDHEIILKPGRRVNADLLRQGREPAVSENGGSGSAPGISVKGQGHKNYFCLPRNERDPMDCQMDIACGVRDHIIVKIRRVCPHCFNLIPDDLYRYDILKVYLAAIPWSGKTSMLYSVYRHKDAFNRVNGGKIRWEPIQDETVDPYYAFFVREAELFENVDRNLPPTLVKFIPPLFLKFTCGTGEEQETVILALYDNGGEIFLTHDSSEAQEFGSTFNQKIRGMDALLCLLPLTEKDEVRSDDRYSLGLSEEKKEQVLRQCKVMSGKEQRMIEENPLEPEITIEELLLRMSGSNVGAGAGSRDILRTLARELGSADMAEIVRDKYLSVVVTKIDKMIYSTLFQEKEKGLLFGEEEAYFTESYRNKKGERDKIMKILLEGGRIPGGQGLLAYDIHKFRECAFHFIAAYRENESTLHPIRVEEPLVYLVSDYLVRKKQDGEYRI</sequence>
<proteinExistence type="predicted"/>
<evidence type="ECO:0000313" key="2">
    <source>
        <dbReference type="Proteomes" id="UP000886890"/>
    </source>
</evidence>
<dbReference type="Proteomes" id="UP000886890">
    <property type="component" value="Unassembled WGS sequence"/>
</dbReference>
<accession>A0A9D2BI93</accession>
<evidence type="ECO:0000313" key="1">
    <source>
        <dbReference type="EMBL" id="HIX76452.1"/>
    </source>
</evidence>
<comment type="caution">
    <text evidence="1">The sequence shown here is derived from an EMBL/GenBank/DDBJ whole genome shotgun (WGS) entry which is preliminary data.</text>
</comment>
<protein>
    <submittedName>
        <fullName evidence="1">Uncharacterized protein</fullName>
    </submittedName>
</protein>
<reference evidence="1" key="2">
    <citation type="submission" date="2021-04" db="EMBL/GenBank/DDBJ databases">
        <authorList>
            <person name="Gilroy R."/>
        </authorList>
    </citation>
    <scope>NUCLEOTIDE SEQUENCE</scope>
    <source>
        <strain evidence="1">CHK183-1962</strain>
    </source>
</reference>
<dbReference type="EMBL" id="DXEK01000042">
    <property type="protein sequence ID" value="HIX76452.1"/>
    <property type="molecule type" value="Genomic_DNA"/>
</dbReference>